<dbReference type="RefSeq" id="WP_116226148.1">
    <property type="nucleotide sequence ID" value="NZ_AP018437.1"/>
</dbReference>
<keyword evidence="2" id="KW-0813">Transport</keyword>
<proteinExistence type="predicted"/>
<organism evidence="9 10">
    <name type="scientific">Pelolinea submarina</name>
    <dbReference type="NCBI Taxonomy" id="913107"/>
    <lineage>
        <taxon>Bacteria</taxon>
        <taxon>Bacillati</taxon>
        <taxon>Chloroflexota</taxon>
        <taxon>Anaerolineae</taxon>
        <taxon>Anaerolineales</taxon>
        <taxon>Anaerolineaceae</taxon>
        <taxon>Pelolinea</taxon>
    </lineage>
</organism>
<comment type="subcellular location">
    <subcellularLocation>
        <location evidence="1">Cytoplasm</location>
    </subcellularLocation>
</comment>
<reference evidence="9 10" key="1">
    <citation type="submission" date="2018-08" db="EMBL/GenBank/DDBJ databases">
        <title>Genomic Encyclopedia of Type Strains, Phase IV (KMG-IV): sequencing the most valuable type-strain genomes for metagenomic binning, comparative biology and taxonomic classification.</title>
        <authorList>
            <person name="Goeker M."/>
        </authorList>
    </citation>
    <scope>NUCLEOTIDE SEQUENCE [LARGE SCALE GENOMIC DNA]</scope>
    <source>
        <strain evidence="9 10">DSM 23923</strain>
    </source>
</reference>
<dbReference type="Gene3D" id="3.40.35.10">
    <property type="entry name" value="Phosphotransferase system, sorbose subfamily IIB component"/>
    <property type="match status" value="1"/>
</dbReference>
<keyword evidence="4" id="KW-0762">Sugar transport</keyword>
<accession>A0A3E0A4K3</accession>
<evidence type="ECO:0000259" key="8">
    <source>
        <dbReference type="PROSITE" id="PS51101"/>
    </source>
</evidence>
<keyword evidence="3" id="KW-0963">Cytoplasm</keyword>
<evidence type="ECO:0000313" key="10">
    <source>
        <dbReference type="Proteomes" id="UP000256388"/>
    </source>
</evidence>
<sequence>MFTIKNWSLVRIDDRLIHGQVIAVWCKTKTFTRIQIVDDLVAADSFMVDVLRLAAPAGLEVVAETIENSVKSLQDNPTPETTMILMKYPKTAKQLYDAGITFSALNIGGMGMGPGRKNVFKNTSISSEEYQVLKSLQDDGVEITFMSVPGEKSKEFKDIPAI</sequence>
<dbReference type="GO" id="GO:0016301">
    <property type="term" value="F:kinase activity"/>
    <property type="evidence" value="ECO:0007669"/>
    <property type="project" value="UniProtKB-KW"/>
</dbReference>
<dbReference type="GO" id="GO:0005737">
    <property type="term" value="C:cytoplasm"/>
    <property type="evidence" value="ECO:0007669"/>
    <property type="project" value="UniProtKB-SubCell"/>
</dbReference>
<evidence type="ECO:0000256" key="5">
    <source>
        <dbReference type="ARBA" id="ARBA00022679"/>
    </source>
</evidence>
<dbReference type="Pfam" id="PF03830">
    <property type="entry name" value="PTSIIB_sorb"/>
    <property type="match status" value="1"/>
</dbReference>
<keyword evidence="5" id="KW-0808">Transferase</keyword>
<evidence type="ECO:0000256" key="3">
    <source>
        <dbReference type="ARBA" id="ARBA00022490"/>
    </source>
</evidence>
<keyword evidence="7" id="KW-0418">Kinase</keyword>
<dbReference type="OrthoDB" id="9788818at2"/>
<dbReference type="SUPFAM" id="SSF52728">
    <property type="entry name" value="PTS IIb component"/>
    <property type="match status" value="1"/>
</dbReference>
<dbReference type="InterPro" id="IPR004720">
    <property type="entry name" value="PTS_IIB_sorbose-sp"/>
</dbReference>
<gene>
    <name evidence="9" type="ORF">DFR64_2893</name>
</gene>
<dbReference type="AlphaFoldDB" id="A0A3E0A4K3"/>
<evidence type="ECO:0000256" key="4">
    <source>
        <dbReference type="ARBA" id="ARBA00022597"/>
    </source>
</evidence>
<dbReference type="PROSITE" id="PS51101">
    <property type="entry name" value="PTS_EIIB_TYPE_4"/>
    <property type="match status" value="1"/>
</dbReference>
<evidence type="ECO:0000256" key="2">
    <source>
        <dbReference type="ARBA" id="ARBA00022448"/>
    </source>
</evidence>
<dbReference type="InterPro" id="IPR036667">
    <property type="entry name" value="PTS_IIB_sorbose-sp_sf"/>
</dbReference>
<evidence type="ECO:0000256" key="1">
    <source>
        <dbReference type="ARBA" id="ARBA00004496"/>
    </source>
</evidence>
<evidence type="ECO:0000256" key="6">
    <source>
        <dbReference type="ARBA" id="ARBA00022683"/>
    </source>
</evidence>
<dbReference type="GO" id="GO:0008982">
    <property type="term" value="F:protein-N(PI)-phosphohistidine-sugar phosphotransferase activity"/>
    <property type="evidence" value="ECO:0007669"/>
    <property type="project" value="InterPro"/>
</dbReference>
<evidence type="ECO:0000256" key="7">
    <source>
        <dbReference type="ARBA" id="ARBA00022777"/>
    </source>
</evidence>
<evidence type="ECO:0000313" key="9">
    <source>
        <dbReference type="EMBL" id="REG05489.1"/>
    </source>
</evidence>
<dbReference type="EMBL" id="QUMS01000005">
    <property type="protein sequence ID" value="REG05489.1"/>
    <property type="molecule type" value="Genomic_DNA"/>
</dbReference>
<keyword evidence="6" id="KW-0598">Phosphotransferase system</keyword>
<dbReference type="GO" id="GO:0009401">
    <property type="term" value="P:phosphoenolpyruvate-dependent sugar phosphotransferase system"/>
    <property type="evidence" value="ECO:0007669"/>
    <property type="project" value="UniProtKB-KW"/>
</dbReference>
<name>A0A3E0A4K3_9CHLR</name>
<keyword evidence="10" id="KW-1185">Reference proteome</keyword>
<dbReference type="Proteomes" id="UP000256388">
    <property type="component" value="Unassembled WGS sequence"/>
</dbReference>
<feature type="domain" description="PTS EIIB type-4" evidence="8">
    <location>
        <begin position="3"/>
        <end position="162"/>
    </location>
</feature>
<comment type="caution">
    <text evidence="9">The sequence shown here is derived from an EMBL/GenBank/DDBJ whole genome shotgun (WGS) entry which is preliminary data.</text>
</comment>
<protein>
    <submittedName>
        <fullName evidence="9">PTS system mannose-specific IIB component</fullName>
    </submittedName>
</protein>